<proteinExistence type="predicted"/>
<dbReference type="AlphaFoldDB" id="A0A348AHB9"/>
<dbReference type="OrthoDB" id="5297245at2"/>
<dbReference type="InterPro" id="IPR022148">
    <property type="entry name" value="CopG_antitoxin"/>
</dbReference>
<protein>
    <recommendedName>
        <fullName evidence="3">CopG antitoxin of type II toxin-antitoxin system</fullName>
    </recommendedName>
</protein>
<dbReference type="KEGG" id="mana:MAMMFC1_01118"/>
<name>A0A348AHB9_9FIRM</name>
<reference evidence="1 2" key="1">
    <citation type="journal article" date="2018" name="Int. J. Syst. Evol. Microbiol.">
        <title>Methylomusa anaerophila gen. nov., sp. nov., an anaerobic methanol-utilizing bacterium isolated from a microbial fuel cell.</title>
        <authorList>
            <person name="Amano N."/>
            <person name="Yamamuro A."/>
            <person name="Miyahara M."/>
            <person name="Kouzuma A."/>
            <person name="Abe T."/>
            <person name="Watanabe K."/>
        </authorList>
    </citation>
    <scope>NUCLEOTIDE SEQUENCE [LARGE SCALE GENOMIC DNA]</scope>
    <source>
        <strain evidence="1 2">MMFC1</strain>
    </source>
</reference>
<dbReference type="RefSeq" id="WP_126307203.1">
    <property type="nucleotide sequence ID" value="NZ_AP018449.1"/>
</dbReference>
<dbReference type="Proteomes" id="UP000276437">
    <property type="component" value="Chromosome"/>
</dbReference>
<evidence type="ECO:0008006" key="3">
    <source>
        <dbReference type="Google" id="ProtNLM"/>
    </source>
</evidence>
<dbReference type="EMBL" id="AP018449">
    <property type="protein sequence ID" value="BBB90467.1"/>
    <property type="molecule type" value="Genomic_DNA"/>
</dbReference>
<evidence type="ECO:0000313" key="1">
    <source>
        <dbReference type="EMBL" id="BBB90467.1"/>
    </source>
</evidence>
<dbReference type="Pfam" id="PF12441">
    <property type="entry name" value="CopG_antitoxin"/>
    <property type="match status" value="1"/>
</dbReference>
<keyword evidence="2" id="KW-1185">Reference proteome</keyword>
<gene>
    <name evidence="1" type="ORF">MAMMFC1_01118</name>
</gene>
<organism evidence="1 2">
    <name type="scientific">Methylomusa anaerophila</name>
    <dbReference type="NCBI Taxonomy" id="1930071"/>
    <lineage>
        <taxon>Bacteria</taxon>
        <taxon>Bacillati</taxon>
        <taxon>Bacillota</taxon>
        <taxon>Negativicutes</taxon>
        <taxon>Selenomonadales</taxon>
        <taxon>Sporomusaceae</taxon>
        <taxon>Methylomusa</taxon>
    </lineage>
</organism>
<evidence type="ECO:0000313" key="2">
    <source>
        <dbReference type="Proteomes" id="UP000276437"/>
    </source>
</evidence>
<accession>A0A348AHB9</accession>
<sequence>MKKVPKFNSREEEIQFWETHDPLDFEEPDAEVNITMSPQLQKERRLKQVTIRLRLSQVLAAKEIAKRKDIPYQVLMRSWINEAIKKER</sequence>